<dbReference type="AlphaFoldDB" id="A0A9P4WGK8"/>
<evidence type="ECO:0000313" key="3">
    <source>
        <dbReference type="Proteomes" id="UP000758155"/>
    </source>
</evidence>
<dbReference type="EMBL" id="SWKV01000123">
    <property type="protein sequence ID" value="KAF3031788.1"/>
    <property type="molecule type" value="Genomic_DNA"/>
</dbReference>
<feature type="compositionally biased region" description="Basic residues" evidence="1">
    <location>
        <begin position="257"/>
        <end position="266"/>
    </location>
</feature>
<reference evidence="2" key="1">
    <citation type="submission" date="2019-04" db="EMBL/GenBank/DDBJ databases">
        <title>Sequencing of skin fungus with MAO and IRED activity.</title>
        <authorList>
            <person name="Marsaioli A.J."/>
            <person name="Bonatto J.M.C."/>
            <person name="Reis Junior O."/>
        </authorList>
    </citation>
    <scope>NUCLEOTIDE SEQUENCE</scope>
    <source>
        <strain evidence="2">28M1</strain>
    </source>
</reference>
<accession>A0A9P4WGK8</accession>
<keyword evidence="3" id="KW-1185">Reference proteome</keyword>
<sequence>MTEANRDMQMGLNRMYLQGLVAKGKFQSYHLTKTNRQTSNARKIETTSSTSESDCLSEYVVKESTLDDLPQGYLYTYRGIRRVQSSMKFTGYCGPEEGLHKLVCGHWVSTSTLQPCGINCHLRSFSNEDFRCRECCEAVQSILANRITGAGKEKLQLAKDGYHVFYIARAVEYVSKHSTIQAGVTEAVMHALTDSGHACALSDGPKAYDVDIQKTAREIRQRAMREPLAADNTLAGHEKRARSDEELDDVASPTTQRTKRKPRAHRASTPSDFIRASKRSAHHTDADEEEDSHGKHKRTTPTKALHGGATRSPHFSKTVDRLVPKRSYQNEDDEQG</sequence>
<protein>
    <submittedName>
        <fullName evidence="2">Uncharacterized protein</fullName>
    </submittedName>
</protein>
<dbReference type="Proteomes" id="UP000758155">
    <property type="component" value="Unassembled WGS sequence"/>
</dbReference>
<name>A0A9P4WGK8_9PLEO</name>
<dbReference type="OrthoDB" id="3799942at2759"/>
<evidence type="ECO:0000256" key="1">
    <source>
        <dbReference type="SAM" id="MobiDB-lite"/>
    </source>
</evidence>
<feature type="region of interest" description="Disordered" evidence="1">
    <location>
        <begin position="224"/>
        <end position="336"/>
    </location>
</feature>
<gene>
    <name evidence="2" type="ORF">E8E12_000566</name>
</gene>
<organism evidence="2 3">
    <name type="scientific">Didymella heteroderae</name>
    <dbReference type="NCBI Taxonomy" id="1769908"/>
    <lineage>
        <taxon>Eukaryota</taxon>
        <taxon>Fungi</taxon>
        <taxon>Dikarya</taxon>
        <taxon>Ascomycota</taxon>
        <taxon>Pezizomycotina</taxon>
        <taxon>Dothideomycetes</taxon>
        <taxon>Pleosporomycetidae</taxon>
        <taxon>Pleosporales</taxon>
        <taxon>Pleosporineae</taxon>
        <taxon>Didymellaceae</taxon>
        <taxon>Didymella</taxon>
    </lineage>
</organism>
<proteinExistence type="predicted"/>
<comment type="caution">
    <text evidence="2">The sequence shown here is derived from an EMBL/GenBank/DDBJ whole genome shotgun (WGS) entry which is preliminary data.</text>
</comment>
<evidence type="ECO:0000313" key="2">
    <source>
        <dbReference type="EMBL" id="KAF3031788.1"/>
    </source>
</evidence>